<comment type="caution">
    <text evidence="5">The sequence shown here is derived from an EMBL/GenBank/DDBJ whole genome shotgun (WGS) entry which is preliminary data.</text>
</comment>
<name>A0A814B3Z1_9BILA</name>
<dbReference type="Proteomes" id="UP000663845">
    <property type="component" value="Unassembled WGS sequence"/>
</dbReference>
<dbReference type="GO" id="GO:0004867">
    <property type="term" value="F:serine-type endopeptidase inhibitor activity"/>
    <property type="evidence" value="ECO:0007669"/>
    <property type="project" value="UniProtKB-KW"/>
</dbReference>
<evidence type="ECO:0000256" key="2">
    <source>
        <dbReference type="ARBA" id="ARBA00022900"/>
    </source>
</evidence>
<dbReference type="EMBL" id="CAJNOG010000089">
    <property type="protein sequence ID" value="CAF0923333.1"/>
    <property type="molecule type" value="Genomic_DNA"/>
</dbReference>
<evidence type="ECO:0000256" key="3">
    <source>
        <dbReference type="SAM" id="MobiDB-lite"/>
    </source>
</evidence>
<evidence type="ECO:0000313" key="6">
    <source>
        <dbReference type="Proteomes" id="UP000663845"/>
    </source>
</evidence>
<accession>A0A814B3Z1</accession>
<dbReference type="PROSITE" id="PS51252">
    <property type="entry name" value="ANTISTASIN"/>
    <property type="match status" value="1"/>
</dbReference>
<keyword evidence="1" id="KW-0646">Protease inhibitor</keyword>
<dbReference type="Pfam" id="PF02822">
    <property type="entry name" value="Antistasin"/>
    <property type="match status" value="1"/>
</dbReference>
<dbReference type="Gene3D" id="2.10.22.10">
    <property type="entry name" value="Antistasin, domain 1"/>
    <property type="match status" value="1"/>
</dbReference>
<dbReference type="AlphaFoldDB" id="A0A814B3Z1"/>
<organism evidence="5 6">
    <name type="scientific">Adineta steineri</name>
    <dbReference type="NCBI Taxonomy" id="433720"/>
    <lineage>
        <taxon>Eukaryota</taxon>
        <taxon>Metazoa</taxon>
        <taxon>Spiralia</taxon>
        <taxon>Gnathifera</taxon>
        <taxon>Rotifera</taxon>
        <taxon>Eurotatoria</taxon>
        <taxon>Bdelloidea</taxon>
        <taxon>Adinetida</taxon>
        <taxon>Adinetidae</taxon>
        <taxon>Adineta</taxon>
    </lineage>
</organism>
<dbReference type="SUPFAM" id="SSF57262">
    <property type="entry name" value="Leech antihemostatic proteins"/>
    <property type="match status" value="1"/>
</dbReference>
<feature type="domain" description="Antistasin-like" evidence="4">
    <location>
        <begin position="194"/>
        <end position="219"/>
    </location>
</feature>
<dbReference type="InterPro" id="IPR011061">
    <property type="entry name" value="Hirudin/antistatin"/>
</dbReference>
<gene>
    <name evidence="5" type="ORF">JYZ213_LOCUS11740</name>
</gene>
<dbReference type="InterPro" id="IPR004094">
    <property type="entry name" value="Antistasin-like"/>
</dbReference>
<proteinExistence type="predicted"/>
<reference evidence="5" key="1">
    <citation type="submission" date="2021-02" db="EMBL/GenBank/DDBJ databases">
        <authorList>
            <person name="Nowell W R."/>
        </authorList>
    </citation>
    <scope>NUCLEOTIDE SEQUENCE</scope>
</reference>
<sequence>MSGLTDQLNHLITVISHFKEHITSTNSSQILKMNNHIEQTTDFQQSVSSNEITDNMENGHHPSTSSESLPNYNLSLPSTSDKRTIDENDGPQATKRLRASSSQASNNCNSTTIIKWIPPSNQLITHLQSQSSSLFQFILALIQTIISSADNQLTDEHSRWLYSTLDLYDHNYNNEKINILIETASFAAGKNATCSFPRCRMACPYGYKSGKDGCAICSCKKTQCVGDQIPLEGYFCGNGTNHRDCPKTHKCVIGSQDSYAVCCPRGRQ</sequence>
<keyword evidence="2" id="KW-0722">Serine protease inhibitor</keyword>
<evidence type="ECO:0000256" key="1">
    <source>
        <dbReference type="ARBA" id="ARBA00022690"/>
    </source>
</evidence>
<protein>
    <recommendedName>
        <fullName evidence="4">Antistasin-like domain-containing protein</fullName>
    </recommendedName>
</protein>
<feature type="compositionally biased region" description="Polar residues" evidence="3">
    <location>
        <begin position="52"/>
        <end position="79"/>
    </location>
</feature>
<evidence type="ECO:0000313" key="5">
    <source>
        <dbReference type="EMBL" id="CAF0923333.1"/>
    </source>
</evidence>
<feature type="region of interest" description="Disordered" evidence="3">
    <location>
        <begin position="52"/>
        <end position="105"/>
    </location>
</feature>
<evidence type="ECO:0000259" key="4">
    <source>
        <dbReference type="PROSITE" id="PS51252"/>
    </source>
</evidence>